<feature type="transmembrane region" description="Helical" evidence="1">
    <location>
        <begin position="224"/>
        <end position="242"/>
    </location>
</feature>
<evidence type="ECO:0000313" key="3">
    <source>
        <dbReference type="Proteomes" id="UP001189429"/>
    </source>
</evidence>
<feature type="transmembrane region" description="Helical" evidence="1">
    <location>
        <begin position="134"/>
        <end position="155"/>
    </location>
</feature>
<reference evidence="2" key="1">
    <citation type="submission" date="2023-10" db="EMBL/GenBank/DDBJ databases">
        <authorList>
            <person name="Chen Y."/>
            <person name="Shah S."/>
            <person name="Dougan E. K."/>
            <person name="Thang M."/>
            <person name="Chan C."/>
        </authorList>
    </citation>
    <scope>NUCLEOTIDE SEQUENCE [LARGE SCALE GENOMIC DNA]</scope>
</reference>
<comment type="caution">
    <text evidence="2">The sequence shown here is derived from an EMBL/GenBank/DDBJ whole genome shotgun (WGS) entry which is preliminary data.</text>
</comment>
<keyword evidence="1" id="KW-0472">Membrane</keyword>
<feature type="transmembrane region" description="Helical" evidence="1">
    <location>
        <begin position="199"/>
        <end position="218"/>
    </location>
</feature>
<keyword evidence="1" id="KW-1133">Transmembrane helix</keyword>
<gene>
    <name evidence="2" type="ORF">PCOR1329_LOCUS52047</name>
</gene>
<dbReference type="EMBL" id="CAUYUJ010016327">
    <property type="protein sequence ID" value="CAK0864086.1"/>
    <property type="molecule type" value="Genomic_DNA"/>
</dbReference>
<feature type="transmembrane region" description="Helical" evidence="1">
    <location>
        <begin position="63"/>
        <end position="81"/>
    </location>
</feature>
<dbReference type="Proteomes" id="UP001189429">
    <property type="component" value="Unassembled WGS sequence"/>
</dbReference>
<feature type="transmembrane region" description="Helical" evidence="1">
    <location>
        <begin position="101"/>
        <end position="127"/>
    </location>
</feature>
<evidence type="ECO:0000313" key="2">
    <source>
        <dbReference type="EMBL" id="CAK0864086.1"/>
    </source>
</evidence>
<proteinExistence type="predicted"/>
<keyword evidence="1" id="KW-0812">Transmembrane</keyword>
<feature type="transmembrane region" description="Helical" evidence="1">
    <location>
        <begin position="175"/>
        <end position="194"/>
    </location>
</feature>
<keyword evidence="3" id="KW-1185">Reference proteome</keyword>
<organism evidence="2 3">
    <name type="scientific">Prorocentrum cordatum</name>
    <dbReference type="NCBI Taxonomy" id="2364126"/>
    <lineage>
        <taxon>Eukaryota</taxon>
        <taxon>Sar</taxon>
        <taxon>Alveolata</taxon>
        <taxon>Dinophyceae</taxon>
        <taxon>Prorocentrales</taxon>
        <taxon>Prorocentraceae</taxon>
        <taxon>Prorocentrum</taxon>
    </lineage>
</organism>
<name>A0ABN9UVZ8_9DINO</name>
<evidence type="ECO:0000256" key="1">
    <source>
        <dbReference type="SAM" id="Phobius"/>
    </source>
</evidence>
<sequence length="376" mass="40783">MAMFTSLARLQCIGRGLQAGFAQVAPKRLGPDGEIDAWTLSFADPQVEKGFLDTHRDQLRSSFGRVLVIVAFFSGLFLLQVHTEDVEFPTQEAYIIRRWQLAIQAACGIIEISVLLAAVLLSGYGLICTRGMENAAIVVATVSNAHACFNTYHYIARAFGVEDPSEVWGMDLAGSDAPFLLMLTLVVAGAGIMVRWKSLVPLAVLSVFGYGAAAHLLGGPDMRLASTNLLLFALLVLVACSGKRSSEIQARLLHLSYLREKKMRFQAEFSLACQQDRSDVAVELGSHAGGSSYFGQLLDDVRPDCGGVPLGGGSQRSPCSLPAVPSAPVWFSEEPGVTTMMRSRISRNFRFFPIPHCSIRAAGTRAGRHWKSWSVS</sequence>
<protein>
    <submittedName>
        <fullName evidence="2">Uncharacterized protein</fullName>
    </submittedName>
</protein>
<accession>A0ABN9UVZ8</accession>